<name>A0AAE8SYM4_9PEZI</name>
<organism evidence="1 2">
    <name type="scientific">Cephalotrichum gorgonifer</name>
    <dbReference type="NCBI Taxonomy" id="2041049"/>
    <lineage>
        <taxon>Eukaryota</taxon>
        <taxon>Fungi</taxon>
        <taxon>Dikarya</taxon>
        <taxon>Ascomycota</taxon>
        <taxon>Pezizomycotina</taxon>
        <taxon>Sordariomycetes</taxon>
        <taxon>Hypocreomycetidae</taxon>
        <taxon>Microascales</taxon>
        <taxon>Microascaceae</taxon>
        <taxon>Cephalotrichum</taxon>
    </lineage>
</organism>
<dbReference type="Proteomes" id="UP001187682">
    <property type="component" value="Unassembled WGS sequence"/>
</dbReference>
<comment type="caution">
    <text evidence="1">The sequence shown here is derived from an EMBL/GenBank/DDBJ whole genome shotgun (WGS) entry which is preliminary data.</text>
</comment>
<evidence type="ECO:0000313" key="2">
    <source>
        <dbReference type="Proteomes" id="UP001187682"/>
    </source>
</evidence>
<protein>
    <submittedName>
        <fullName evidence="1">Uncharacterized protein</fullName>
    </submittedName>
</protein>
<reference evidence="1" key="1">
    <citation type="submission" date="2018-03" db="EMBL/GenBank/DDBJ databases">
        <authorList>
            <person name="Guldener U."/>
        </authorList>
    </citation>
    <scope>NUCLEOTIDE SEQUENCE</scope>
</reference>
<gene>
    <name evidence="1" type="ORF">DNG_08719</name>
</gene>
<proteinExistence type="predicted"/>
<accession>A0AAE8SYM4</accession>
<keyword evidence="2" id="KW-1185">Reference proteome</keyword>
<dbReference type="AlphaFoldDB" id="A0AAE8SYM4"/>
<dbReference type="EMBL" id="ONZQ02000014">
    <property type="protein sequence ID" value="SPO06030.1"/>
    <property type="molecule type" value="Genomic_DNA"/>
</dbReference>
<sequence length="357" mass="39788">MARRVEQVISVVANGNFTIELSAPTFAKGYPCTSVVKFLVSRRVFFQNCDNIDLEKVGHDTYTLSFSNLEAARATEILLAQMHCGDPASCPDWTCREWKLEPVRQWFWIVRIQAELGARSVCPEAAKDWFFQFEKDGLELSTYEDWYLLGPIARHMGIGYMGNLVAWELQNNCIIDDDGNWVGKDGKVLVPVSDFPGGGCTDRYYMDQMGSDQRNLNDVKRRAFIAAIDATAGMLAAFVPGDSVSLETFDKWARVGVRYCKRCPKVDCTAIEEGLIDVGMGPTDADLPLAAMVRRIELLRRRLSNTEGSSHVVDVSIIGCDALKHLVELGCRLMELTVAGERPEETEAAVQAVLDNQ</sequence>
<evidence type="ECO:0000313" key="1">
    <source>
        <dbReference type="EMBL" id="SPO06030.1"/>
    </source>
</evidence>